<evidence type="ECO:0000259" key="6">
    <source>
        <dbReference type="Pfam" id="PF04377"/>
    </source>
</evidence>
<dbReference type="InterPro" id="IPR016181">
    <property type="entry name" value="Acyl_CoA_acyltransferase"/>
</dbReference>
<evidence type="ECO:0000259" key="5">
    <source>
        <dbReference type="Pfam" id="PF04376"/>
    </source>
</evidence>
<dbReference type="NCBIfam" id="NF002342">
    <property type="entry name" value="PRK01305.1-3"/>
    <property type="match status" value="1"/>
</dbReference>
<name>A0A450Y9M1_9GAMM</name>
<feature type="domain" description="N-end aminoacyl transferase N-terminal" evidence="5">
    <location>
        <begin position="19"/>
        <end position="88"/>
    </location>
</feature>
<dbReference type="EC" id="2.3.2.29" evidence="4"/>
<dbReference type="PANTHER" id="PTHR21367:SF1">
    <property type="entry name" value="ARGINYL-TRNA--PROTEIN TRANSFERASE 1"/>
    <property type="match status" value="1"/>
</dbReference>
<proteinExistence type="inferred from homology"/>
<dbReference type="NCBIfam" id="NF002346">
    <property type="entry name" value="PRK01305.2-3"/>
    <property type="match status" value="1"/>
</dbReference>
<keyword evidence="1 4" id="KW-0963">Cytoplasm</keyword>
<comment type="catalytic activity">
    <reaction evidence="4">
        <text>N-terminal L-glutamyl-[protein] + L-leucyl-tRNA(Leu) = N-terminal L-leucyl-L-glutamyl-[protein] + tRNA(Leu) + H(+)</text>
        <dbReference type="Rhea" id="RHEA:50412"/>
        <dbReference type="Rhea" id="RHEA-COMP:9613"/>
        <dbReference type="Rhea" id="RHEA-COMP:9622"/>
        <dbReference type="Rhea" id="RHEA-COMP:12664"/>
        <dbReference type="Rhea" id="RHEA-COMP:12668"/>
        <dbReference type="ChEBI" id="CHEBI:15378"/>
        <dbReference type="ChEBI" id="CHEBI:64721"/>
        <dbReference type="ChEBI" id="CHEBI:78442"/>
        <dbReference type="ChEBI" id="CHEBI:78494"/>
        <dbReference type="ChEBI" id="CHEBI:133041"/>
        <dbReference type="EC" id="2.3.2.29"/>
    </reaction>
</comment>
<comment type="function">
    <text evidence="4">Functions in the N-end rule pathway of protein degradation where it conjugates Leu from its aminoacyl-tRNA to the N-termini of proteins containing an N-terminal aspartate or glutamate.</text>
</comment>
<dbReference type="InterPro" id="IPR030700">
    <property type="entry name" value="N-end_Aminoacyl_Trfase"/>
</dbReference>
<evidence type="ECO:0000256" key="2">
    <source>
        <dbReference type="ARBA" id="ARBA00022679"/>
    </source>
</evidence>
<dbReference type="GO" id="GO:0008914">
    <property type="term" value="F:leucyl-tRNA--protein transferase activity"/>
    <property type="evidence" value="ECO:0007669"/>
    <property type="project" value="UniProtKB-UniRule"/>
</dbReference>
<dbReference type="PIRSF" id="PIRSF037208">
    <property type="entry name" value="ATE_pro_prd"/>
    <property type="match status" value="1"/>
</dbReference>
<keyword evidence="2 4" id="KW-0808">Transferase</keyword>
<dbReference type="InterPro" id="IPR017138">
    <property type="entry name" value="Asp_Glu_LeuTrfase"/>
</dbReference>
<dbReference type="SUPFAM" id="SSF55729">
    <property type="entry name" value="Acyl-CoA N-acyltransferases (Nat)"/>
    <property type="match status" value="1"/>
</dbReference>
<evidence type="ECO:0000313" key="7">
    <source>
        <dbReference type="EMBL" id="VFK38232.1"/>
    </source>
</evidence>
<dbReference type="NCBIfam" id="NF002341">
    <property type="entry name" value="PRK01305.1-1"/>
    <property type="match status" value="1"/>
</dbReference>
<accession>A0A450Y9M1</accession>
<evidence type="ECO:0000256" key="3">
    <source>
        <dbReference type="ARBA" id="ARBA00023315"/>
    </source>
</evidence>
<comment type="catalytic activity">
    <reaction evidence="4">
        <text>N-terminal L-aspartyl-[protein] + L-leucyl-tRNA(Leu) = N-terminal L-leucyl-L-aspartyl-[protein] + tRNA(Leu) + H(+)</text>
        <dbReference type="Rhea" id="RHEA:50420"/>
        <dbReference type="Rhea" id="RHEA-COMP:9613"/>
        <dbReference type="Rhea" id="RHEA-COMP:9622"/>
        <dbReference type="Rhea" id="RHEA-COMP:12669"/>
        <dbReference type="Rhea" id="RHEA-COMP:12674"/>
        <dbReference type="ChEBI" id="CHEBI:15378"/>
        <dbReference type="ChEBI" id="CHEBI:64720"/>
        <dbReference type="ChEBI" id="CHEBI:78442"/>
        <dbReference type="ChEBI" id="CHEBI:78494"/>
        <dbReference type="ChEBI" id="CHEBI:133042"/>
        <dbReference type="EC" id="2.3.2.29"/>
    </reaction>
</comment>
<dbReference type="InterPro" id="IPR007472">
    <property type="entry name" value="N-end_Aminoacyl_Trfase_C"/>
</dbReference>
<comment type="subcellular location">
    <subcellularLocation>
        <location evidence="4">Cytoplasm</location>
    </subcellularLocation>
</comment>
<dbReference type="GO" id="GO:0004057">
    <property type="term" value="F:arginyl-tRNA--protein transferase activity"/>
    <property type="evidence" value="ECO:0007669"/>
    <property type="project" value="InterPro"/>
</dbReference>
<dbReference type="EMBL" id="CAADFS010000004">
    <property type="protein sequence ID" value="VFK38232.1"/>
    <property type="molecule type" value="Genomic_DNA"/>
</dbReference>
<reference evidence="7" key="1">
    <citation type="submission" date="2019-02" db="EMBL/GenBank/DDBJ databases">
        <authorList>
            <person name="Gruber-Vodicka R. H."/>
            <person name="Seah K. B. B."/>
        </authorList>
    </citation>
    <scope>NUCLEOTIDE SEQUENCE</scope>
    <source>
        <strain evidence="7">BECK_BZ123</strain>
    </source>
</reference>
<dbReference type="HAMAP" id="MF_00689">
    <property type="entry name" value="Bpt"/>
    <property type="match status" value="1"/>
</dbReference>
<gene>
    <name evidence="4" type="primary">bpt</name>
    <name evidence="7" type="ORF">BECKTC1821D_GA0114238_10043</name>
</gene>
<dbReference type="GO" id="GO:0071596">
    <property type="term" value="P:ubiquitin-dependent protein catabolic process via the N-end rule pathway"/>
    <property type="evidence" value="ECO:0007669"/>
    <property type="project" value="InterPro"/>
</dbReference>
<dbReference type="Pfam" id="PF04377">
    <property type="entry name" value="ATE_C"/>
    <property type="match status" value="1"/>
</dbReference>
<comment type="similarity">
    <text evidence="4">Belongs to the R-transferase family. Bpt subfamily.</text>
</comment>
<sequence>MNQQPFPRRLLFFLEPPRACGYLEDRRAMTLFADPRYPKDKRLQTLLSENGFRRGGQHLYRPHCRGCRECVPVRIPVADFRPRRRQRRAWQRNRDLTVFLRPAVFCDEHFELYRKYVNTRHAGGGMENPTPEQYIEFLIAPWAETLFIEFRIDHRLLALAVVDCLDTGLSAVYTFFDPDYPERSLGVYTILWSIDEAAHRGLDWLYLGYWIETSPKMCYKSEYRPQERLQGGKWERRLEGQSDARS</sequence>
<feature type="domain" description="N-end rule aminoacyl transferase C-terminal" evidence="6">
    <location>
        <begin position="108"/>
        <end position="229"/>
    </location>
</feature>
<dbReference type="GO" id="GO:0005737">
    <property type="term" value="C:cytoplasm"/>
    <property type="evidence" value="ECO:0007669"/>
    <property type="project" value="UniProtKB-SubCell"/>
</dbReference>
<evidence type="ECO:0000256" key="1">
    <source>
        <dbReference type="ARBA" id="ARBA00022490"/>
    </source>
</evidence>
<organism evidence="7">
    <name type="scientific">Candidatus Kentrum sp. TC</name>
    <dbReference type="NCBI Taxonomy" id="2126339"/>
    <lineage>
        <taxon>Bacteria</taxon>
        <taxon>Pseudomonadati</taxon>
        <taxon>Pseudomonadota</taxon>
        <taxon>Gammaproteobacteria</taxon>
        <taxon>Candidatus Kentrum</taxon>
    </lineage>
</organism>
<evidence type="ECO:0000256" key="4">
    <source>
        <dbReference type="HAMAP-Rule" id="MF_00689"/>
    </source>
</evidence>
<keyword evidence="3 4" id="KW-0012">Acyltransferase</keyword>
<dbReference type="PANTHER" id="PTHR21367">
    <property type="entry name" value="ARGININE-TRNA-PROTEIN TRANSFERASE 1"/>
    <property type="match status" value="1"/>
</dbReference>
<dbReference type="Pfam" id="PF04376">
    <property type="entry name" value="ATE_N"/>
    <property type="match status" value="1"/>
</dbReference>
<dbReference type="AlphaFoldDB" id="A0A450Y9M1"/>
<protein>
    <recommendedName>
        <fullName evidence="4">Aspartate/glutamate leucyltransferase</fullName>
        <ecNumber evidence="4">2.3.2.29</ecNumber>
    </recommendedName>
</protein>
<dbReference type="InterPro" id="IPR007471">
    <property type="entry name" value="N-end_Aminoacyl_Trfase_N"/>
</dbReference>